<dbReference type="OrthoDB" id="6380180at2759"/>
<feature type="region of interest" description="Disordered" evidence="4">
    <location>
        <begin position="40"/>
        <end position="79"/>
    </location>
</feature>
<comment type="similarity">
    <text evidence="2">Belongs to the PKI family.</text>
</comment>
<evidence type="ECO:0000313" key="5">
    <source>
        <dbReference type="EMBL" id="CAH1098570.1"/>
    </source>
</evidence>
<evidence type="ECO:0000256" key="1">
    <source>
        <dbReference type="ARBA" id="ARBA00002844"/>
    </source>
</evidence>
<comment type="function">
    <text evidence="1">Extremely potent competitive inhibitor of cAMP-dependent protein kinase activity, this protein interacts with the catalytic subunit of the enzyme after the cAMP-induced dissociation of its regulatory chains.</text>
</comment>
<evidence type="ECO:0000313" key="6">
    <source>
        <dbReference type="Proteomes" id="UP001153636"/>
    </source>
</evidence>
<name>A0A9P0G6F2_9CUCU</name>
<keyword evidence="6" id="KW-1185">Reference proteome</keyword>
<dbReference type="Proteomes" id="UP001153636">
    <property type="component" value="Chromosome 1"/>
</dbReference>
<dbReference type="EMBL" id="OV651813">
    <property type="protein sequence ID" value="CAH1098570.1"/>
    <property type="molecule type" value="Genomic_DNA"/>
</dbReference>
<organism evidence="5 6">
    <name type="scientific">Psylliodes chrysocephalus</name>
    <dbReference type="NCBI Taxonomy" id="3402493"/>
    <lineage>
        <taxon>Eukaryota</taxon>
        <taxon>Metazoa</taxon>
        <taxon>Ecdysozoa</taxon>
        <taxon>Arthropoda</taxon>
        <taxon>Hexapoda</taxon>
        <taxon>Insecta</taxon>
        <taxon>Pterygota</taxon>
        <taxon>Neoptera</taxon>
        <taxon>Endopterygota</taxon>
        <taxon>Coleoptera</taxon>
        <taxon>Polyphaga</taxon>
        <taxon>Cucujiformia</taxon>
        <taxon>Chrysomeloidea</taxon>
        <taxon>Chrysomelidae</taxon>
        <taxon>Galerucinae</taxon>
        <taxon>Alticini</taxon>
        <taxon>Psylliodes</taxon>
    </lineage>
</organism>
<evidence type="ECO:0000256" key="2">
    <source>
        <dbReference type="ARBA" id="ARBA00006393"/>
    </source>
</evidence>
<dbReference type="GO" id="GO:0004862">
    <property type="term" value="F:cAMP-dependent protein kinase inhibitor activity"/>
    <property type="evidence" value="ECO:0007669"/>
    <property type="project" value="InterPro"/>
</dbReference>
<feature type="compositionally biased region" description="Low complexity" evidence="4">
    <location>
        <begin position="40"/>
        <end position="51"/>
    </location>
</feature>
<protein>
    <recommendedName>
        <fullName evidence="7">cAMP-dependent protein kinase inhibitor beta</fullName>
    </recommendedName>
</protein>
<sequence length="119" mass="12804">MKQVTEKSFVCIGPQIKRDRIKRFSRKSVLKMLAVMEASQSAAGNSNSASQVPAVTPEEAAANEKEFLSSGRTGRRNALPDILGQHAVVSSEDLSGRLQGLTTNDTSIDKRNQPGCSKS</sequence>
<dbReference type="InterPro" id="IPR004171">
    <property type="entry name" value="cAMP_dep_PKI"/>
</dbReference>
<gene>
    <name evidence="5" type="ORF">PSYICH_LOCUS1412</name>
</gene>
<dbReference type="PANTHER" id="PTHR15416">
    <property type="entry name" value="CAMP-DEPENDENT PROTEIN KINASE INHIBITOR/PKI"/>
    <property type="match status" value="1"/>
</dbReference>
<evidence type="ECO:0000256" key="3">
    <source>
        <dbReference type="ARBA" id="ARBA00023013"/>
    </source>
</evidence>
<accession>A0A9P0G6F2</accession>
<keyword evidence="3" id="KW-0649">Protein kinase inhibitor</keyword>
<proteinExistence type="inferred from homology"/>
<feature type="region of interest" description="Disordered" evidence="4">
    <location>
        <begin position="93"/>
        <end position="119"/>
    </location>
</feature>
<evidence type="ECO:0008006" key="7">
    <source>
        <dbReference type="Google" id="ProtNLM"/>
    </source>
</evidence>
<reference evidence="5" key="1">
    <citation type="submission" date="2022-01" db="EMBL/GenBank/DDBJ databases">
        <authorList>
            <person name="King R."/>
        </authorList>
    </citation>
    <scope>NUCLEOTIDE SEQUENCE</scope>
</reference>
<dbReference type="Pfam" id="PF02827">
    <property type="entry name" value="PKI"/>
    <property type="match status" value="1"/>
</dbReference>
<evidence type="ECO:0000256" key="4">
    <source>
        <dbReference type="SAM" id="MobiDB-lite"/>
    </source>
</evidence>
<dbReference type="AlphaFoldDB" id="A0A9P0G6F2"/>